<proteinExistence type="predicted"/>
<dbReference type="EMBL" id="MU971444">
    <property type="protein sequence ID" value="KAK9234861.1"/>
    <property type="molecule type" value="Genomic_DNA"/>
</dbReference>
<dbReference type="Proteomes" id="UP001433508">
    <property type="component" value="Unassembled WGS sequence"/>
</dbReference>
<evidence type="ECO:0000313" key="2">
    <source>
        <dbReference type="Proteomes" id="UP001433508"/>
    </source>
</evidence>
<sequence length="211" mass="23764">MDGDGDGENVPESSQPQAPYEDYAATNHHSERYPPGEPADHTVIIEDEEHATEGVSPRRSKRQRRPPTKLSPGTAGRSTDRNTRRPTKYSPEYLLNNPKSALVDLPDLSMFVNEDVFRKLSVDDRREIMHYVLPIDRSSSTSPVPGFFGNAVLQDTARQLQVDIGLGRYTKTYAEEYRRASVAIANGEAEEYKESQIELWWGQKAKGIDVD</sequence>
<evidence type="ECO:0000313" key="1">
    <source>
        <dbReference type="EMBL" id="KAK9234861.1"/>
    </source>
</evidence>
<reference evidence="2" key="1">
    <citation type="journal article" date="2024" name="Front. Bioeng. Biotechnol.">
        <title>Genome-scale model development and genomic sequencing of the oleaginous clade Lipomyces.</title>
        <authorList>
            <person name="Czajka J.J."/>
            <person name="Han Y."/>
            <person name="Kim J."/>
            <person name="Mondo S.J."/>
            <person name="Hofstad B.A."/>
            <person name="Robles A."/>
            <person name="Haridas S."/>
            <person name="Riley R."/>
            <person name="LaButti K."/>
            <person name="Pangilinan J."/>
            <person name="Andreopoulos W."/>
            <person name="Lipzen A."/>
            <person name="Yan J."/>
            <person name="Wang M."/>
            <person name="Ng V."/>
            <person name="Grigoriev I.V."/>
            <person name="Spatafora J.W."/>
            <person name="Magnuson J.K."/>
            <person name="Baker S.E."/>
            <person name="Pomraning K.R."/>
        </authorList>
    </citation>
    <scope>NUCLEOTIDE SEQUENCE [LARGE SCALE GENOMIC DNA]</scope>
    <source>
        <strain evidence="2">CBS 7786</strain>
    </source>
</reference>
<accession>A0ACC3SU22</accession>
<comment type="caution">
    <text evidence="1">The sequence shown here is derived from an EMBL/GenBank/DDBJ whole genome shotgun (WGS) entry which is preliminary data.</text>
</comment>
<protein>
    <submittedName>
        <fullName evidence="1">Uncharacterized protein</fullName>
    </submittedName>
</protein>
<gene>
    <name evidence="1" type="ORF">V1525DRAFT_29804</name>
</gene>
<name>A0ACC3SU22_LIPKO</name>
<keyword evidence="2" id="KW-1185">Reference proteome</keyword>
<organism evidence="1 2">
    <name type="scientific">Lipomyces kononenkoae</name>
    <name type="common">Yeast</name>
    <dbReference type="NCBI Taxonomy" id="34357"/>
    <lineage>
        <taxon>Eukaryota</taxon>
        <taxon>Fungi</taxon>
        <taxon>Dikarya</taxon>
        <taxon>Ascomycota</taxon>
        <taxon>Saccharomycotina</taxon>
        <taxon>Lipomycetes</taxon>
        <taxon>Lipomycetales</taxon>
        <taxon>Lipomycetaceae</taxon>
        <taxon>Lipomyces</taxon>
    </lineage>
</organism>